<dbReference type="PANTHER" id="PTHR10288">
    <property type="entry name" value="KH DOMAIN CONTAINING RNA BINDING PROTEIN"/>
    <property type="match status" value="1"/>
</dbReference>
<reference evidence="5 6" key="1">
    <citation type="submission" date="2019-03" db="EMBL/GenBank/DDBJ databases">
        <title>Rhodosporidium diobovatum UCD-FST 08-225 genome sequencing, assembly, and annotation.</title>
        <authorList>
            <person name="Fakankun I.U."/>
            <person name="Fristensky B."/>
            <person name="Levin D.B."/>
        </authorList>
    </citation>
    <scope>NUCLEOTIDE SEQUENCE [LARGE SCALE GENOMIC DNA]</scope>
    <source>
        <strain evidence="5 6">UCD-FST 08-225</strain>
    </source>
</reference>
<feature type="domain" description="K Homology" evidence="4">
    <location>
        <begin position="319"/>
        <end position="394"/>
    </location>
</feature>
<dbReference type="EMBL" id="SOZI01000126">
    <property type="protein sequence ID" value="TNY18686.1"/>
    <property type="molecule type" value="Genomic_DNA"/>
</dbReference>
<sequence>MADSLTAASSDLARKRSRSSSPSADPSAKKANQATAAPTKLEVDDEMPQATETEAEGADTADAPQPADAAEGGDIKAEAPVHMNVDSSGIPAKPVVDLPANPEPAAQEAAAQAAASQTIQMRTLIVTQDASIIIGKQGKNIIEIREKSGAKITITEAVPGNPERIMAVGGPLDAVSKAFGLIVRRINDEPFDVPSVPGSRAVTIRFIIPHSRMGSVIGKGGSKIKEIQEASGAKLQASEAMLPGSSERVLSVSGVADAVHIAVYYVGSVLQEHPPQTSNQSYRPSSTGGDYGRPPPERGPRPDRGPGGGGGMGPPPGPGAQTQQLYIPTELVGSIIGKGGSKINEVRSVSACQIKIAEPGEVGPGGAPNERLVTITGQPSGIQVAVRMLYQRLEQEKAKQLS</sequence>
<feature type="region of interest" description="Disordered" evidence="3">
    <location>
        <begin position="1"/>
        <end position="71"/>
    </location>
</feature>
<keyword evidence="6" id="KW-1185">Reference proteome</keyword>
<feature type="compositionally biased region" description="Low complexity" evidence="3">
    <location>
        <begin position="1"/>
        <end position="11"/>
    </location>
</feature>
<feature type="compositionally biased region" description="Basic and acidic residues" evidence="3">
    <location>
        <begin position="295"/>
        <end position="304"/>
    </location>
</feature>
<dbReference type="GO" id="GO:0003723">
    <property type="term" value="F:RNA binding"/>
    <property type="evidence" value="ECO:0007669"/>
    <property type="project" value="UniProtKB-UniRule"/>
</dbReference>
<keyword evidence="2" id="KW-0694">RNA-binding</keyword>
<accession>A0A5C5FR17</accession>
<feature type="compositionally biased region" description="Acidic residues" evidence="3">
    <location>
        <begin position="43"/>
        <end position="59"/>
    </location>
</feature>
<comment type="caution">
    <text evidence="5">The sequence shown here is derived from an EMBL/GenBank/DDBJ whole genome shotgun (WGS) entry which is preliminary data.</text>
</comment>
<evidence type="ECO:0000313" key="6">
    <source>
        <dbReference type="Proteomes" id="UP000311382"/>
    </source>
</evidence>
<dbReference type="Pfam" id="PF00013">
    <property type="entry name" value="KH_1"/>
    <property type="match status" value="3"/>
</dbReference>
<dbReference type="SUPFAM" id="SSF54791">
    <property type="entry name" value="Eukaryotic type KH-domain (KH-domain type I)"/>
    <property type="match status" value="3"/>
</dbReference>
<feature type="compositionally biased region" description="Polar residues" evidence="3">
    <location>
        <begin position="274"/>
        <end position="287"/>
    </location>
</feature>
<evidence type="ECO:0000256" key="1">
    <source>
        <dbReference type="ARBA" id="ARBA00022737"/>
    </source>
</evidence>
<gene>
    <name evidence="5" type="ORF">DMC30DRAFT_409472</name>
</gene>
<dbReference type="STRING" id="5288.A0A5C5FR17"/>
<evidence type="ECO:0000259" key="4">
    <source>
        <dbReference type="SMART" id="SM00322"/>
    </source>
</evidence>
<feature type="compositionally biased region" description="Low complexity" evidence="3">
    <location>
        <begin position="19"/>
        <end position="31"/>
    </location>
</feature>
<feature type="region of interest" description="Disordered" evidence="3">
    <location>
        <begin position="273"/>
        <end position="323"/>
    </location>
</feature>
<dbReference type="SMART" id="SM00322">
    <property type="entry name" value="KH"/>
    <property type="match status" value="3"/>
</dbReference>
<dbReference type="Gene3D" id="3.30.1370.10">
    <property type="entry name" value="K Homology domain, type 1"/>
    <property type="match status" value="3"/>
</dbReference>
<dbReference type="InterPro" id="IPR036612">
    <property type="entry name" value="KH_dom_type_1_sf"/>
</dbReference>
<evidence type="ECO:0000256" key="2">
    <source>
        <dbReference type="PROSITE-ProRule" id="PRU00117"/>
    </source>
</evidence>
<dbReference type="InterPro" id="IPR004087">
    <property type="entry name" value="KH_dom"/>
</dbReference>
<evidence type="ECO:0000256" key="3">
    <source>
        <dbReference type="SAM" id="MobiDB-lite"/>
    </source>
</evidence>
<protein>
    <recommendedName>
        <fullName evidence="4">K Homology domain-containing protein</fullName>
    </recommendedName>
</protein>
<dbReference type="InterPro" id="IPR004088">
    <property type="entry name" value="KH_dom_type_1"/>
</dbReference>
<dbReference type="AlphaFoldDB" id="A0A5C5FR17"/>
<feature type="domain" description="K Homology" evidence="4">
    <location>
        <begin position="117"/>
        <end position="187"/>
    </location>
</feature>
<name>A0A5C5FR17_9BASI</name>
<feature type="compositionally biased region" description="Low complexity" evidence="3">
    <location>
        <begin position="60"/>
        <end position="71"/>
    </location>
</feature>
<dbReference type="OrthoDB" id="442947at2759"/>
<dbReference type="PROSITE" id="PS50084">
    <property type="entry name" value="KH_TYPE_1"/>
    <property type="match status" value="3"/>
</dbReference>
<dbReference type="Proteomes" id="UP000311382">
    <property type="component" value="Unassembled WGS sequence"/>
</dbReference>
<proteinExistence type="predicted"/>
<organism evidence="5 6">
    <name type="scientific">Rhodotorula diobovata</name>
    <dbReference type="NCBI Taxonomy" id="5288"/>
    <lineage>
        <taxon>Eukaryota</taxon>
        <taxon>Fungi</taxon>
        <taxon>Dikarya</taxon>
        <taxon>Basidiomycota</taxon>
        <taxon>Pucciniomycotina</taxon>
        <taxon>Microbotryomycetes</taxon>
        <taxon>Sporidiobolales</taxon>
        <taxon>Sporidiobolaceae</taxon>
        <taxon>Rhodotorula</taxon>
    </lineage>
</organism>
<feature type="domain" description="K Homology" evidence="4">
    <location>
        <begin position="200"/>
        <end position="271"/>
    </location>
</feature>
<keyword evidence="1" id="KW-0677">Repeat</keyword>
<evidence type="ECO:0000313" key="5">
    <source>
        <dbReference type="EMBL" id="TNY18686.1"/>
    </source>
</evidence>